<dbReference type="RefSeq" id="WP_039104741.1">
    <property type="nucleotide sequence ID" value="NZ_CBCRTO010000004.1"/>
</dbReference>
<dbReference type="Pfam" id="PF09967">
    <property type="entry name" value="DUF2201"/>
    <property type="match status" value="1"/>
</dbReference>
<dbReference type="InterPro" id="IPR018698">
    <property type="entry name" value="VWA-like_dom"/>
</dbReference>
<accession>A0A0C1QAW9</accession>
<dbReference type="InterPro" id="IPR025154">
    <property type="entry name" value="Put_metallopeptidase_dom"/>
</dbReference>
<sequence length="437" mass="48674">MVSLTQDLHRVKTASDTARVKQTRILYQDAVMWLLQHDAFYGRVLSQLTLTITDDRAPLQLRPVADEWQLAVNPAALQATTWTGANWLAMLRHTVLHLLWDHPQRYATALQTPKQAALVCWATDAAINDYLTDLPEEALTSRQIATVLKQRVSPWQDSAVYWRLLQKWQATPEQQARPLSQAGPMTNTGQLPVDGHATWQLADPETAANREQWRSQLFTTVAAAMSDKQRGTLPGAIQAALTPLVATRPLDWRALIQRGLGQVPAGRQAAYGRFNRRQPARMELPGSIVQTWQKIAVFVDESGSMGNNEVRYLLGQLAALLTVYPTQVTVYPFDTQVHEDQRFQLERHPQDLRRTGGGGTRFQAVFDALPRVLAGQAGSLVIILTDGYGENQVQPTLPATIVWLLTSPITAFSVKEAPGSCISLANDPQWQALRRSS</sequence>
<name>A0A0C1QAW9_LEVBR</name>
<comment type="caution">
    <text evidence="2">The sequence shown here is derived from an EMBL/GenBank/DDBJ whole genome shotgun (WGS) entry which is preliminary data.</text>
</comment>
<dbReference type="GeneID" id="56992835"/>
<dbReference type="EMBL" id="JAERKF010000001">
    <property type="protein sequence ID" value="MBS1009358.1"/>
    <property type="molecule type" value="Genomic_DNA"/>
</dbReference>
<evidence type="ECO:0000256" key="1">
    <source>
        <dbReference type="SAM" id="MobiDB-lite"/>
    </source>
</evidence>
<proteinExistence type="predicted"/>
<dbReference type="InterPro" id="IPR036465">
    <property type="entry name" value="vWFA_dom_sf"/>
</dbReference>
<dbReference type="AlphaFoldDB" id="A0A0C1QAW9"/>
<dbReference type="PANTHER" id="PTHR38730:SF1">
    <property type="entry name" value="SLL7028 PROTEIN"/>
    <property type="match status" value="1"/>
</dbReference>
<gene>
    <name evidence="2" type="ORF">JK167_00750</name>
</gene>
<dbReference type="Proteomes" id="UP000676478">
    <property type="component" value="Unassembled WGS sequence"/>
</dbReference>
<evidence type="ECO:0000313" key="2">
    <source>
        <dbReference type="EMBL" id="MBS1009358.1"/>
    </source>
</evidence>
<organism evidence="2 3">
    <name type="scientific">Levilactobacillus brevis</name>
    <name type="common">Lactobacillus brevis</name>
    <dbReference type="NCBI Taxonomy" id="1580"/>
    <lineage>
        <taxon>Bacteria</taxon>
        <taxon>Bacillati</taxon>
        <taxon>Bacillota</taxon>
        <taxon>Bacilli</taxon>
        <taxon>Lactobacillales</taxon>
        <taxon>Lactobacillaceae</taxon>
        <taxon>Levilactobacillus</taxon>
    </lineage>
</organism>
<dbReference type="OrthoDB" id="9809307at2"/>
<dbReference type="CDD" id="cd00198">
    <property type="entry name" value="vWFA"/>
    <property type="match status" value="1"/>
</dbReference>
<feature type="region of interest" description="Disordered" evidence="1">
    <location>
        <begin position="175"/>
        <end position="194"/>
    </location>
</feature>
<dbReference type="SUPFAM" id="SSF53300">
    <property type="entry name" value="vWA-like"/>
    <property type="match status" value="1"/>
</dbReference>
<reference evidence="2" key="1">
    <citation type="submission" date="2020-12" db="EMBL/GenBank/DDBJ databases">
        <authorList>
            <person name="Mcmullen J.G."/>
        </authorList>
    </citation>
    <scope>NUCLEOTIDE SEQUENCE</scope>
    <source>
        <strain evidence="2">Dm-2019-70</strain>
    </source>
</reference>
<dbReference type="Gene3D" id="3.40.50.410">
    <property type="entry name" value="von Willebrand factor, type A domain"/>
    <property type="match status" value="1"/>
</dbReference>
<dbReference type="Pfam" id="PF13203">
    <property type="entry name" value="DUF2201_N"/>
    <property type="match status" value="1"/>
</dbReference>
<dbReference type="PANTHER" id="PTHR38730">
    <property type="entry name" value="SLL7028 PROTEIN"/>
    <property type="match status" value="1"/>
</dbReference>
<feature type="compositionally biased region" description="Polar residues" evidence="1">
    <location>
        <begin position="175"/>
        <end position="190"/>
    </location>
</feature>
<evidence type="ECO:0000313" key="3">
    <source>
        <dbReference type="Proteomes" id="UP000676478"/>
    </source>
</evidence>
<reference evidence="2" key="2">
    <citation type="submission" date="2022-09" db="EMBL/GenBank/DDBJ databases">
        <title>Genome-inferred correspondence between phylogeny and metabolic traits in the wild Drosophila gut microbiome.</title>
        <authorList>
            <person name="Bueno E."/>
            <person name="Blow F."/>
            <person name="Douglas A.E."/>
        </authorList>
    </citation>
    <scope>NUCLEOTIDE SEQUENCE</scope>
    <source>
        <strain evidence="2">Dm-2019-70</strain>
    </source>
</reference>
<protein>
    <submittedName>
        <fullName evidence="2">VWA domain-containing protein</fullName>
    </submittedName>
</protein>